<feature type="transmembrane region" description="Helical" evidence="1">
    <location>
        <begin position="547"/>
        <end position="570"/>
    </location>
</feature>
<dbReference type="SUPFAM" id="SSF54001">
    <property type="entry name" value="Cysteine proteinases"/>
    <property type="match status" value="1"/>
</dbReference>
<accession>D4DP47</accession>
<dbReference type="SMART" id="SM00460">
    <property type="entry name" value="TGc"/>
    <property type="match status" value="1"/>
</dbReference>
<keyword evidence="1" id="KW-0472">Membrane</keyword>
<proteinExistence type="predicted"/>
<evidence type="ECO:0000256" key="1">
    <source>
        <dbReference type="SAM" id="Phobius"/>
    </source>
</evidence>
<reference evidence="3 4" key="1">
    <citation type="submission" date="2010-02" db="EMBL/GenBank/DDBJ databases">
        <authorList>
            <person name="Weinstock G."/>
            <person name="Sodergren E."/>
            <person name="Clifton S."/>
            <person name="Fulton L."/>
            <person name="Fulton B."/>
            <person name="Courtney L."/>
            <person name="Fronick C."/>
            <person name="Harrison M."/>
            <person name="Strong C."/>
            <person name="Farmer C."/>
            <person name="Delahaunty K."/>
            <person name="Markovic C."/>
            <person name="Hall O."/>
            <person name="Minx P."/>
            <person name="Tomlinson C."/>
            <person name="Mitreva M."/>
            <person name="Nelson J."/>
            <person name="Hou S."/>
            <person name="Wollam A."/>
            <person name="Pepin K.H."/>
            <person name="Johnson M."/>
            <person name="Bhonagiri V."/>
            <person name="Zhang X."/>
            <person name="Suruliraj S."/>
            <person name="Warren W."/>
            <person name="Chinwalla A."/>
            <person name="Mardis E.R."/>
            <person name="Wilson R.K."/>
        </authorList>
    </citation>
    <scope>NUCLEOTIDE SEQUENCE [LARGE SCALE GENOMIC DNA]</scope>
    <source>
        <strain evidence="3 4">ATCC 29315</strain>
    </source>
</reference>
<dbReference type="PANTHER" id="PTHR42736:SF1">
    <property type="entry name" value="PROTEIN-GLUTAMINE GAMMA-GLUTAMYLTRANSFERASE"/>
    <property type="match status" value="1"/>
</dbReference>
<dbReference type="InterPro" id="IPR002931">
    <property type="entry name" value="Transglutaminase-like"/>
</dbReference>
<dbReference type="EMBL" id="ADBF01000021">
    <property type="protein sequence ID" value="EFE50404.1"/>
    <property type="molecule type" value="Genomic_DNA"/>
</dbReference>
<protein>
    <submittedName>
        <fullName evidence="3">Transglutaminase-like protein</fullName>
    </submittedName>
</protein>
<dbReference type="Gene3D" id="3.10.620.30">
    <property type="match status" value="1"/>
</dbReference>
<evidence type="ECO:0000313" key="4">
    <source>
        <dbReference type="Proteomes" id="UP000005536"/>
    </source>
</evidence>
<evidence type="ECO:0000259" key="2">
    <source>
        <dbReference type="SMART" id="SM00460"/>
    </source>
</evidence>
<dbReference type="AlphaFoldDB" id="D4DP47"/>
<keyword evidence="1" id="KW-0812">Transmembrane</keyword>
<name>D4DP47_NEIEG</name>
<evidence type="ECO:0000313" key="3">
    <source>
        <dbReference type="EMBL" id="EFE50404.1"/>
    </source>
</evidence>
<dbReference type="InterPro" id="IPR038765">
    <property type="entry name" value="Papain-like_cys_pep_sf"/>
</dbReference>
<organism evidence="3 4">
    <name type="scientific">Neisseria elongata subsp. glycolytica ATCC 29315</name>
    <dbReference type="NCBI Taxonomy" id="546263"/>
    <lineage>
        <taxon>Bacteria</taxon>
        <taxon>Pseudomonadati</taxon>
        <taxon>Pseudomonadota</taxon>
        <taxon>Betaproteobacteria</taxon>
        <taxon>Neisseriales</taxon>
        <taxon>Neisseriaceae</taxon>
        <taxon>Neisseria</taxon>
    </lineage>
</organism>
<comment type="caution">
    <text evidence="3">The sequence shown here is derived from an EMBL/GenBank/DDBJ whole genome shotgun (WGS) entry which is preliminary data.</text>
</comment>
<dbReference type="InterPro" id="IPR052901">
    <property type="entry name" value="Bact_TGase-like"/>
</dbReference>
<feature type="transmembrane region" description="Helical" evidence="1">
    <location>
        <begin position="85"/>
        <end position="104"/>
    </location>
</feature>
<dbReference type="Pfam" id="PF01841">
    <property type="entry name" value="Transglut_core"/>
    <property type="match status" value="1"/>
</dbReference>
<feature type="transmembrane region" description="Helical" evidence="1">
    <location>
        <begin position="135"/>
        <end position="158"/>
    </location>
</feature>
<dbReference type="Proteomes" id="UP000005536">
    <property type="component" value="Unassembled WGS sequence"/>
</dbReference>
<dbReference type="InterPro" id="IPR021878">
    <property type="entry name" value="TgpA_N"/>
</dbReference>
<keyword evidence="1" id="KW-1133">Transmembrane helix</keyword>
<gene>
    <name evidence="3" type="ORF">NEIELOOT_00832</name>
</gene>
<dbReference type="STRING" id="546263.NELON_08495"/>
<feature type="transmembrane region" description="Helical" evidence="1">
    <location>
        <begin position="111"/>
        <end position="129"/>
    </location>
</feature>
<feature type="domain" description="Transglutaminase-like" evidence="2">
    <location>
        <begin position="406"/>
        <end position="478"/>
    </location>
</feature>
<feature type="transmembrane region" description="Helical" evidence="1">
    <location>
        <begin position="62"/>
        <end position="79"/>
    </location>
</feature>
<dbReference type="PANTHER" id="PTHR42736">
    <property type="entry name" value="PROTEIN-GLUTAMINE GAMMA-GLUTAMYLTRANSFERASE"/>
    <property type="match status" value="1"/>
</dbReference>
<feature type="transmembrane region" description="Helical" evidence="1">
    <location>
        <begin position="165"/>
        <end position="183"/>
    </location>
</feature>
<dbReference type="Pfam" id="PF11992">
    <property type="entry name" value="TgpA_N"/>
    <property type="match status" value="1"/>
</dbReference>
<feature type="transmembrane region" description="Helical" evidence="1">
    <location>
        <begin position="17"/>
        <end position="50"/>
    </location>
</feature>
<sequence>MLILNPAFLEQIPPRKVIAAVLLALVWASLPLLTTLPAGIIAVFGGMLLLRFVLLYLRAGKLPTWFLMILLVAAGAVVWQQLGTVIGREGGISFLLLMIMLKAFEGRAMRDWQVLLLSMLFLVGSAVLFNQSLLTGAWLLLALLSVSLCFALLCGLTVGTAVRQGLLAFGLTLPLMAVLFVVMPRKSEPLWRIPQPKQEQAKTGLSDTMEPGNIGSLVQSNELVANVTFDNDVRPRPEQLYWRAVVMADFDGKTWRALPVAIDDPTANVRSDGLKVSYQMILRDQNGIIPVLDYPLASNNHPPAVSVRLGNVIRVRSREGLRRVNLQSSVSDMMSQTLKEFEKQYYLRLPPSGNFRTRQLAQLLAGESTSARQFADKVLNYYRRQKFAYTLQPPLYNNNDGIDDFMFGSKQGFCEHYAQSFVVMMRAAGIPARVVTGYLGGDYQENGNFWQIRSKDAHAWAEIWLEEEQAWLRIDPTTAASAQRQSGGLSNALPENEWQLVSGGNNDQIWNRWAESGQFYWQQWVVNYDDSSQNNLFAKIGLGKFNFSTGILVGFGGILVALLPIAWWWLRGRRKEQEPLAEGFLLLKNVLLGSEDETLPSVTASELIEIMKQNNAADTEVTQLLHQYEEWLFASDTLPSKTEERRWLNKVKMLPRNMQNKKSIKYLYKTC</sequence>